<dbReference type="InterPro" id="IPR018656">
    <property type="entry name" value="DUF2087"/>
</dbReference>
<dbReference type="EMBL" id="OY569118">
    <property type="protein sequence ID" value="CAJ1004035.1"/>
    <property type="molecule type" value="Genomic_DNA"/>
</dbReference>
<evidence type="ECO:0000313" key="2">
    <source>
        <dbReference type="EMBL" id="CAJ1004035.1"/>
    </source>
</evidence>
<organism evidence="2 3">
    <name type="scientific">Brevibacillus aydinogluensis</name>
    <dbReference type="NCBI Taxonomy" id="927786"/>
    <lineage>
        <taxon>Bacteria</taxon>
        <taxon>Bacillati</taxon>
        <taxon>Bacillota</taxon>
        <taxon>Bacilli</taxon>
        <taxon>Bacillales</taxon>
        <taxon>Paenibacillaceae</taxon>
        <taxon>Brevibacillus</taxon>
    </lineage>
</organism>
<sequence length="252" mass="29740">MIGVSELFWNASLEELKRGYILQDDHVVCLLCGKRLEKGVVYPADGVFYEAERYMRVHIEQAHQSVFDYLIRLDKKLTGLTDHQNRLLRLFYQGNSDADVQKELGIGSASTIRNHRFALKEKERQAKVFLTLMELLKERDKYAPTFIDVHHTARMVDDRYNVTLDEYDKLLKKYFPAGTDGSLKTFPSKEKHRLVVLREIAKRFQPERIYTEKEVNQILQAVYDDYVTVRRYLIDYGFLDRKDDGSQYWLKA</sequence>
<protein>
    <submittedName>
        <fullName evidence="2">Transcriptional regulator</fullName>
    </submittedName>
</protein>
<evidence type="ECO:0000313" key="3">
    <source>
        <dbReference type="Proteomes" id="UP001189619"/>
    </source>
</evidence>
<keyword evidence="3" id="KW-1185">Reference proteome</keyword>
<dbReference type="KEGG" id="bayd:BSPP4475_17130"/>
<feature type="domain" description="DUF2087" evidence="1">
    <location>
        <begin position="183"/>
        <end position="250"/>
    </location>
</feature>
<dbReference type="AlphaFoldDB" id="A0AA48MCM2"/>
<reference evidence="2" key="1">
    <citation type="submission" date="2023-07" db="EMBL/GenBank/DDBJ databases">
        <authorList>
            <person name="Ivanov I."/>
            <person name="Teneva D."/>
            <person name="Stoikov I."/>
        </authorList>
    </citation>
    <scope>NUCLEOTIDE SEQUENCE</scope>
    <source>
        <strain evidence="2">4475</strain>
    </source>
</reference>
<name>A0AA48MCM2_9BACL</name>
<evidence type="ECO:0000259" key="1">
    <source>
        <dbReference type="Pfam" id="PF09860"/>
    </source>
</evidence>
<proteinExistence type="predicted"/>
<dbReference type="Proteomes" id="UP001189619">
    <property type="component" value="Chromosome"/>
</dbReference>
<accession>A0AA48MCM2</accession>
<gene>
    <name evidence="2" type="ORF">BSPP4475_17130</name>
</gene>
<dbReference type="Pfam" id="PF09860">
    <property type="entry name" value="DUF2087"/>
    <property type="match status" value="1"/>
</dbReference>